<feature type="transmembrane region" description="Helical" evidence="5">
    <location>
        <begin position="200"/>
        <end position="222"/>
    </location>
</feature>
<evidence type="ECO:0000256" key="4">
    <source>
        <dbReference type="ARBA" id="ARBA00046271"/>
    </source>
</evidence>
<dbReference type="PANTHER" id="PTHR12652:SF50">
    <property type="entry name" value="PEROXIN 11"/>
    <property type="match status" value="1"/>
</dbReference>
<dbReference type="EMBL" id="HAAD01005333">
    <property type="protein sequence ID" value="CDG71565.1"/>
    <property type="molecule type" value="mRNA"/>
</dbReference>
<keyword evidence="5" id="KW-0812">Transmembrane</keyword>
<dbReference type="InterPro" id="IPR008733">
    <property type="entry name" value="PEX11"/>
</dbReference>
<evidence type="ECO:0000256" key="1">
    <source>
        <dbReference type="ARBA" id="ARBA00022593"/>
    </source>
</evidence>
<name>T2MI25_HYDVU</name>
<dbReference type="OrthoDB" id="411017at2759"/>
<dbReference type="GO" id="GO:0016559">
    <property type="term" value="P:peroxisome fission"/>
    <property type="evidence" value="ECO:0007669"/>
    <property type="project" value="InterPro"/>
</dbReference>
<organism evidence="6">
    <name type="scientific">Hydra vulgaris</name>
    <name type="common">Hydra</name>
    <name type="synonym">Hydra attenuata</name>
    <dbReference type="NCBI Taxonomy" id="6087"/>
    <lineage>
        <taxon>Eukaryota</taxon>
        <taxon>Metazoa</taxon>
        <taxon>Cnidaria</taxon>
        <taxon>Hydrozoa</taxon>
        <taxon>Hydroidolina</taxon>
        <taxon>Anthoathecata</taxon>
        <taxon>Aplanulata</taxon>
        <taxon>Hydridae</taxon>
        <taxon>Hydra</taxon>
    </lineage>
</organism>
<keyword evidence="5" id="KW-1133">Transmembrane helix</keyword>
<accession>T2MI25</accession>
<reference evidence="6" key="1">
    <citation type="journal article" date="2013" name="Genome Biol. Evol.">
        <title>Punctuated emergences of genetic and phenotypic innovations in eumetazoan, bilaterian, euteleostome, and hominidae ancestors.</title>
        <authorList>
            <person name="Wenger Y."/>
            <person name="Galliot B."/>
        </authorList>
    </citation>
    <scope>NUCLEOTIDE SEQUENCE</scope>
    <source>
        <tissue evidence="6">Whole animals</tissue>
    </source>
</reference>
<comment type="subcellular location">
    <subcellularLocation>
        <location evidence="4">Peroxisome membrane</location>
    </subcellularLocation>
</comment>
<dbReference type="Pfam" id="PF05648">
    <property type="entry name" value="PEX11"/>
    <property type="match status" value="1"/>
</dbReference>
<evidence type="ECO:0000256" key="3">
    <source>
        <dbReference type="ARBA" id="ARBA00023140"/>
    </source>
</evidence>
<dbReference type="GO" id="GO:0005778">
    <property type="term" value="C:peroxisomal membrane"/>
    <property type="evidence" value="ECO:0007669"/>
    <property type="project" value="UniProtKB-SubCell"/>
</dbReference>
<keyword evidence="2 5" id="KW-0472">Membrane</keyword>
<protein>
    <submittedName>
        <fullName evidence="6">Peroxisomal membrane protein 11B</fullName>
    </submittedName>
</protein>
<keyword evidence="3" id="KW-0576">Peroxisome</keyword>
<gene>
    <name evidence="6" type="primary">PEX11B</name>
</gene>
<proteinExistence type="evidence at transcript level"/>
<keyword evidence="1" id="KW-0962">Peroxisome biogenesis</keyword>
<evidence type="ECO:0000256" key="5">
    <source>
        <dbReference type="SAM" id="Phobius"/>
    </source>
</evidence>
<dbReference type="PANTHER" id="PTHR12652">
    <property type="entry name" value="PEROXISOMAL BIOGENESIS FACTOR 11"/>
    <property type="match status" value="1"/>
</dbReference>
<evidence type="ECO:0000313" key="6">
    <source>
        <dbReference type="EMBL" id="CDG71565.1"/>
    </source>
</evidence>
<sequence>MDSVSFFVQFTSKTTSRDKLCRLVQYTAKLIGHITNKQNDSLIKRLKLLESTMSTSRKTFRLGKTIDMIHCALMALNEPDPILRTLSVSSRASRGAFFFCDMIVWAFKAGVLEGDFKKWAMRSYKYWSCAVFICLLRDLYELIKFMEAYKKSKLKVKNNEKELLKDMIKYNPHVMLDIARNICDLGVALKFWEKFNINDGVVGAFGMISSILGILEIIYPHYKLKLS</sequence>
<dbReference type="AlphaFoldDB" id="T2MI25"/>
<evidence type="ECO:0000256" key="2">
    <source>
        <dbReference type="ARBA" id="ARBA00023136"/>
    </source>
</evidence>